<evidence type="ECO:0000256" key="3">
    <source>
        <dbReference type="ARBA" id="ARBA00004442"/>
    </source>
</evidence>
<evidence type="ECO:0000313" key="10">
    <source>
        <dbReference type="EMBL" id="QDT59250.1"/>
    </source>
</evidence>
<dbReference type="InterPro" id="IPR000527">
    <property type="entry name" value="Flag_Lring"/>
</dbReference>
<evidence type="ECO:0000256" key="2">
    <source>
        <dbReference type="ARBA" id="ARBA00004117"/>
    </source>
</evidence>
<feature type="chain" id="PRO_5022172988" evidence="9">
    <location>
        <begin position="28"/>
        <end position="213"/>
    </location>
</feature>
<comment type="subcellular location">
    <subcellularLocation>
        <location evidence="2">Bacterial flagellum basal body</location>
    </subcellularLocation>
    <subcellularLocation>
        <location evidence="3">Cell outer membrane</location>
    </subcellularLocation>
</comment>
<keyword evidence="5 9" id="KW-0732">Signal</keyword>
<evidence type="ECO:0000256" key="6">
    <source>
        <dbReference type="ARBA" id="ARBA00023136"/>
    </source>
</evidence>
<name>A0A517ST05_9BACT</name>
<keyword evidence="10" id="KW-0282">Flagellum</keyword>
<dbReference type="GO" id="GO:0003774">
    <property type="term" value="F:cytoskeletal motor activity"/>
    <property type="evidence" value="ECO:0007669"/>
    <property type="project" value="InterPro"/>
</dbReference>
<proteinExistence type="inferred from homology"/>
<keyword evidence="11" id="KW-1185">Reference proteome</keyword>
<dbReference type="AlphaFoldDB" id="A0A517ST05"/>
<accession>A0A517ST05</accession>
<evidence type="ECO:0000256" key="9">
    <source>
        <dbReference type="SAM" id="SignalP"/>
    </source>
</evidence>
<reference evidence="10 11" key="1">
    <citation type="submission" date="2019-02" db="EMBL/GenBank/DDBJ databases">
        <title>Deep-cultivation of Planctomycetes and their phenomic and genomic characterization uncovers novel biology.</title>
        <authorList>
            <person name="Wiegand S."/>
            <person name="Jogler M."/>
            <person name="Boedeker C."/>
            <person name="Pinto D."/>
            <person name="Vollmers J."/>
            <person name="Rivas-Marin E."/>
            <person name="Kohn T."/>
            <person name="Peeters S.H."/>
            <person name="Heuer A."/>
            <person name="Rast P."/>
            <person name="Oberbeckmann S."/>
            <person name="Bunk B."/>
            <person name="Jeske O."/>
            <person name="Meyerdierks A."/>
            <person name="Storesund J.E."/>
            <person name="Kallscheuer N."/>
            <person name="Luecker S."/>
            <person name="Lage O.M."/>
            <person name="Pohl T."/>
            <person name="Merkel B.J."/>
            <person name="Hornburger P."/>
            <person name="Mueller R.-W."/>
            <person name="Bruemmer F."/>
            <person name="Labrenz M."/>
            <person name="Spormann A.M."/>
            <person name="Op den Camp H."/>
            <person name="Overmann J."/>
            <person name="Amann R."/>
            <person name="Jetten M.S.M."/>
            <person name="Mascher T."/>
            <person name="Medema M.H."/>
            <person name="Devos D.P."/>
            <person name="Kaster A.-K."/>
            <person name="Ovreas L."/>
            <person name="Rohde M."/>
            <person name="Galperin M.Y."/>
            <person name="Jogler C."/>
        </authorList>
    </citation>
    <scope>NUCLEOTIDE SEQUENCE [LARGE SCALE GENOMIC DNA]</scope>
    <source>
        <strain evidence="10 11">SV_7m_r</strain>
    </source>
</reference>
<organism evidence="10 11">
    <name type="scientific">Stieleria bergensis</name>
    <dbReference type="NCBI Taxonomy" id="2528025"/>
    <lineage>
        <taxon>Bacteria</taxon>
        <taxon>Pseudomonadati</taxon>
        <taxon>Planctomycetota</taxon>
        <taxon>Planctomycetia</taxon>
        <taxon>Pirellulales</taxon>
        <taxon>Pirellulaceae</taxon>
        <taxon>Stieleria</taxon>
    </lineage>
</organism>
<evidence type="ECO:0000256" key="4">
    <source>
        <dbReference type="ARBA" id="ARBA00006929"/>
    </source>
</evidence>
<sequence length="213" mass="23650" precursor="true">MKPFRWKALVALLVLMANAAISPPGVADAQSLFENRNDNRVDCYQNFTARKRGDTIAIVIVENTDIENRDQRRMDKAGASLSSQGFDYALSGDVGGAAGDLQVSTNSEHARDFRGDAQYRSERELNDRISVTVVDVLPNGNMVVEGSRTISLQGDVRCLKITGTVRQFDVLPNNSVPSYKVADMKLTIDATGAEQAFTSQGWLSRRFNRWWPF</sequence>
<dbReference type="GO" id="GO:0009279">
    <property type="term" value="C:cell outer membrane"/>
    <property type="evidence" value="ECO:0007669"/>
    <property type="project" value="UniProtKB-SubCell"/>
</dbReference>
<dbReference type="PANTHER" id="PTHR34933">
    <property type="entry name" value="FLAGELLAR L-RING PROTEIN"/>
    <property type="match status" value="1"/>
</dbReference>
<dbReference type="GO" id="GO:0009427">
    <property type="term" value="C:bacterial-type flagellum basal body, distal rod, L ring"/>
    <property type="evidence" value="ECO:0007669"/>
    <property type="project" value="InterPro"/>
</dbReference>
<comment type="function">
    <text evidence="1">Assembles around the rod to form the L-ring and probably protects the motor/basal body from shearing forces during rotation.</text>
</comment>
<dbReference type="EMBL" id="CP036272">
    <property type="protein sequence ID" value="QDT59250.1"/>
    <property type="molecule type" value="Genomic_DNA"/>
</dbReference>
<evidence type="ECO:0000256" key="7">
    <source>
        <dbReference type="ARBA" id="ARBA00023143"/>
    </source>
</evidence>
<keyword evidence="7" id="KW-0975">Bacterial flagellum</keyword>
<protein>
    <submittedName>
        <fullName evidence="10">Flagellar L-ring protein</fullName>
    </submittedName>
</protein>
<dbReference type="PRINTS" id="PR01008">
    <property type="entry name" value="FLGLRINGFLGH"/>
</dbReference>
<dbReference type="RefSeq" id="WP_145271002.1">
    <property type="nucleotide sequence ID" value="NZ_CP036272.1"/>
</dbReference>
<keyword evidence="8" id="KW-0998">Cell outer membrane</keyword>
<gene>
    <name evidence="10" type="primary">flgH</name>
    <name evidence="10" type="ORF">SV7mr_17570</name>
</gene>
<keyword evidence="10" id="KW-0969">Cilium</keyword>
<dbReference type="Pfam" id="PF02107">
    <property type="entry name" value="FlgH"/>
    <property type="match status" value="1"/>
</dbReference>
<comment type="similarity">
    <text evidence="4">Belongs to the FlgH family.</text>
</comment>
<dbReference type="PANTHER" id="PTHR34933:SF1">
    <property type="entry name" value="FLAGELLAR L-RING PROTEIN"/>
    <property type="match status" value="1"/>
</dbReference>
<evidence type="ECO:0000256" key="5">
    <source>
        <dbReference type="ARBA" id="ARBA00022729"/>
    </source>
</evidence>
<dbReference type="GO" id="GO:0071973">
    <property type="term" value="P:bacterial-type flagellum-dependent cell motility"/>
    <property type="evidence" value="ECO:0007669"/>
    <property type="project" value="InterPro"/>
</dbReference>
<evidence type="ECO:0000256" key="1">
    <source>
        <dbReference type="ARBA" id="ARBA00002591"/>
    </source>
</evidence>
<keyword evidence="10" id="KW-0966">Cell projection</keyword>
<keyword evidence="6" id="KW-0472">Membrane</keyword>
<feature type="signal peptide" evidence="9">
    <location>
        <begin position="1"/>
        <end position="27"/>
    </location>
</feature>
<evidence type="ECO:0000256" key="8">
    <source>
        <dbReference type="ARBA" id="ARBA00023237"/>
    </source>
</evidence>
<dbReference type="Proteomes" id="UP000315003">
    <property type="component" value="Chromosome"/>
</dbReference>
<dbReference type="OrthoDB" id="252240at2"/>
<evidence type="ECO:0000313" key="11">
    <source>
        <dbReference type="Proteomes" id="UP000315003"/>
    </source>
</evidence>